<comment type="caution">
    <text evidence="2">The sequence shown here is derived from an EMBL/GenBank/DDBJ whole genome shotgun (WGS) entry which is preliminary data.</text>
</comment>
<feature type="domain" description="AAA" evidence="1">
    <location>
        <begin position="15"/>
        <end position="174"/>
    </location>
</feature>
<protein>
    <submittedName>
        <fullName evidence="2">ParA family protein</fullName>
    </submittedName>
</protein>
<evidence type="ECO:0000259" key="1">
    <source>
        <dbReference type="Pfam" id="PF13614"/>
    </source>
</evidence>
<dbReference type="InterPro" id="IPR027417">
    <property type="entry name" value="P-loop_NTPase"/>
</dbReference>
<dbReference type="InterPro" id="IPR025669">
    <property type="entry name" value="AAA_dom"/>
</dbReference>
<reference evidence="2" key="2">
    <citation type="submission" date="2021-04" db="EMBL/GenBank/DDBJ databases">
        <authorList>
            <person name="Gilroy R."/>
        </authorList>
    </citation>
    <scope>NUCLEOTIDE SEQUENCE</scope>
    <source>
        <strain evidence="2">3204</strain>
    </source>
</reference>
<accession>A0A9D2CMV3</accession>
<dbReference type="Gene3D" id="3.40.50.300">
    <property type="entry name" value="P-loop containing nucleotide triphosphate hydrolases"/>
    <property type="match status" value="1"/>
</dbReference>
<reference evidence="2" key="1">
    <citation type="journal article" date="2021" name="PeerJ">
        <title>Extensive microbial diversity within the chicken gut microbiome revealed by metagenomics and culture.</title>
        <authorList>
            <person name="Gilroy R."/>
            <person name="Ravi A."/>
            <person name="Getino M."/>
            <person name="Pursley I."/>
            <person name="Horton D.L."/>
            <person name="Alikhan N.F."/>
            <person name="Baker D."/>
            <person name="Gharbi K."/>
            <person name="Hall N."/>
            <person name="Watson M."/>
            <person name="Adriaenssens E.M."/>
            <person name="Foster-Nyarko E."/>
            <person name="Jarju S."/>
            <person name="Secka A."/>
            <person name="Antonio M."/>
            <person name="Oren A."/>
            <person name="Chaudhuri R.R."/>
            <person name="La Ragione R."/>
            <person name="Hildebrand F."/>
            <person name="Pallen M.J."/>
        </authorList>
    </citation>
    <scope>NUCLEOTIDE SEQUENCE</scope>
    <source>
        <strain evidence="2">3204</strain>
    </source>
</reference>
<dbReference type="SUPFAM" id="SSF52540">
    <property type="entry name" value="P-loop containing nucleoside triphosphate hydrolases"/>
    <property type="match status" value="1"/>
</dbReference>
<dbReference type="PANTHER" id="PTHR13696:SF96">
    <property type="entry name" value="COBQ_COBB_MIND_PARA NUCLEOTIDE BINDING DOMAIN-CONTAINING PROTEIN"/>
    <property type="match status" value="1"/>
</dbReference>
<dbReference type="EMBL" id="DXCM01000005">
    <property type="protein sequence ID" value="HIY91398.1"/>
    <property type="molecule type" value="Genomic_DNA"/>
</dbReference>
<dbReference type="InterPro" id="IPR050678">
    <property type="entry name" value="DNA_Partitioning_ATPase"/>
</dbReference>
<dbReference type="PANTHER" id="PTHR13696">
    <property type="entry name" value="P-LOOP CONTAINING NUCLEOSIDE TRIPHOSPHATE HYDROLASE"/>
    <property type="match status" value="1"/>
</dbReference>
<dbReference type="Pfam" id="PF13614">
    <property type="entry name" value="AAA_31"/>
    <property type="match status" value="1"/>
</dbReference>
<gene>
    <name evidence="2" type="ORF">H9820_00455</name>
</gene>
<organism evidence="2 3">
    <name type="scientific">Candidatus Companilactobacillus pullicola</name>
    <dbReference type="NCBI Taxonomy" id="2838523"/>
    <lineage>
        <taxon>Bacteria</taxon>
        <taxon>Bacillati</taxon>
        <taxon>Bacillota</taxon>
        <taxon>Bacilli</taxon>
        <taxon>Lactobacillales</taxon>
        <taxon>Lactobacillaceae</taxon>
        <taxon>Companilactobacillus</taxon>
    </lineage>
</organism>
<sequence length="257" mass="29476">MSPHVLINFGFKEHTGRSTMNAIFAFLLGRMKERTLLIDLDPSMTSTKMISKTTKINIDPENTIYTGLTQMDFKNSVIKVNDALSIIPGDWRINLWSPSPDKKEKISYISEAISNLKYNFKYIIIDMPSTESNIANDALRAGTNIFLTLENQKLSYTNFTKDVQYLTKTKRNFKTNYAVSGILLYITRGNPSSKDNQLFINDAKSKFGDAIMSNPMWFQERIKSFTEDGISSNGIWDNRVLTMYQNILNEELTRIEE</sequence>
<evidence type="ECO:0000313" key="3">
    <source>
        <dbReference type="Proteomes" id="UP000824013"/>
    </source>
</evidence>
<proteinExistence type="predicted"/>
<name>A0A9D2CMV3_9LACO</name>
<dbReference type="AlphaFoldDB" id="A0A9D2CMV3"/>
<dbReference type="Proteomes" id="UP000824013">
    <property type="component" value="Unassembled WGS sequence"/>
</dbReference>
<evidence type="ECO:0000313" key="2">
    <source>
        <dbReference type="EMBL" id="HIY91398.1"/>
    </source>
</evidence>